<proteinExistence type="predicted"/>
<dbReference type="SUPFAM" id="SSF57501">
    <property type="entry name" value="Cystine-knot cytokines"/>
    <property type="match status" value="1"/>
</dbReference>
<dbReference type="Proteomes" id="UP001303046">
    <property type="component" value="Unassembled WGS sequence"/>
</dbReference>
<gene>
    <name evidence="2" type="primary">Necator_chrX.g21751</name>
    <name evidence="2" type="ORF">RB195_021590</name>
</gene>
<keyword evidence="3" id="KW-1185">Reference proteome</keyword>
<dbReference type="PANTHER" id="PTHR33995:SF8">
    <property type="entry name" value="PRION-LIKE-(Q_N-RICH)-DOMAIN-BEARING PROTEIN"/>
    <property type="match status" value="1"/>
</dbReference>
<sequence length="431" mass="48162">MGLKFILILAISLSANALFLSTLGDFLNIVHQHSKGNKIEQCPCVIHPASGKCIVYDPRYQAATLEEAMHTFLDLTSPPDPQLDVVAYTCTTVECQHCFGLLYYHLLDIGVINKDFRPVTHALPRYMLQKNLCPRYRFLKHINIPPLPQLIPPHVRTMIINGLQRAGIPLPEGIATETFMDRIGQFGPEQPQQQHQISPTSQQNGGLGFVGGWMWNPQTGQWQQSAFENGEDKSMTNESFPFTPPRPLGNQRKFTGQPFPEQGFPDGRYPSPYGRLKFPVPHRGHHVPPADNFMPGNFIPPQVPLGGYGKRKKRAAKQAIVGSRFIIGCSNRGESDDSLLALCGSCWAWRELPEDYFPRLLNELSCKENDFCLSGWGECVQQFRNVDILRKVGGQWQSAALSVATCCDCRVRAGTEVHSLVVGDRNNIALV</sequence>
<name>A0ABR1EDU5_NECAM</name>
<accession>A0ABR1EDU5</accession>
<evidence type="ECO:0000313" key="3">
    <source>
        <dbReference type="Proteomes" id="UP001303046"/>
    </source>
</evidence>
<feature type="chain" id="PRO_5047403378" evidence="1">
    <location>
        <begin position="18"/>
        <end position="431"/>
    </location>
</feature>
<dbReference type="EMBL" id="JAVFWL010000006">
    <property type="protein sequence ID" value="KAK6760141.1"/>
    <property type="molecule type" value="Genomic_DNA"/>
</dbReference>
<feature type="signal peptide" evidence="1">
    <location>
        <begin position="1"/>
        <end position="17"/>
    </location>
</feature>
<keyword evidence="1" id="KW-0732">Signal</keyword>
<evidence type="ECO:0000256" key="1">
    <source>
        <dbReference type="SAM" id="SignalP"/>
    </source>
</evidence>
<protein>
    <submittedName>
        <fullName evidence="2">Uncharacterized protein</fullName>
    </submittedName>
</protein>
<organism evidence="2 3">
    <name type="scientific">Necator americanus</name>
    <name type="common">Human hookworm</name>
    <dbReference type="NCBI Taxonomy" id="51031"/>
    <lineage>
        <taxon>Eukaryota</taxon>
        <taxon>Metazoa</taxon>
        <taxon>Ecdysozoa</taxon>
        <taxon>Nematoda</taxon>
        <taxon>Chromadorea</taxon>
        <taxon>Rhabditida</taxon>
        <taxon>Rhabditina</taxon>
        <taxon>Rhabditomorpha</taxon>
        <taxon>Strongyloidea</taxon>
        <taxon>Ancylostomatidae</taxon>
        <taxon>Bunostominae</taxon>
        <taxon>Necator</taxon>
    </lineage>
</organism>
<dbReference type="InterPro" id="IPR029034">
    <property type="entry name" value="Cystine-knot_cytokine"/>
</dbReference>
<evidence type="ECO:0000313" key="2">
    <source>
        <dbReference type="EMBL" id="KAK6760141.1"/>
    </source>
</evidence>
<reference evidence="2 3" key="1">
    <citation type="submission" date="2023-08" db="EMBL/GenBank/DDBJ databases">
        <title>A Necator americanus chromosomal reference genome.</title>
        <authorList>
            <person name="Ilik V."/>
            <person name="Petrzelkova K.J."/>
            <person name="Pardy F."/>
            <person name="Fuh T."/>
            <person name="Niatou-Singa F.S."/>
            <person name="Gouil Q."/>
            <person name="Baker L."/>
            <person name="Ritchie M.E."/>
            <person name="Jex A.R."/>
            <person name="Gazzola D."/>
            <person name="Li H."/>
            <person name="Toshio Fujiwara R."/>
            <person name="Zhan B."/>
            <person name="Aroian R.V."/>
            <person name="Pafco B."/>
            <person name="Schwarz E.M."/>
        </authorList>
    </citation>
    <scope>NUCLEOTIDE SEQUENCE [LARGE SCALE GENOMIC DNA]</scope>
    <source>
        <strain evidence="2 3">Aroian</strain>
        <tissue evidence="2">Whole animal</tissue>
    </source>
</reference>
<dbReference type="PANTHER" id="PTHR33995">
    <property type="entry name" value="PROTEIN CBG18546"/>
    <property type="match status" value="1"/>
</dbReference>
<comment type="caution">
    <text evidence="2">The sequence shown here is derived from an EMBL/GenBank/DDBJ whole genome shotgun (WGS) entry which is preliminary data.</text>
</comment>